<dbReference type="OrthoDB" id="99605at2157"/>
<keyword evidence="3 6" id="KW-0812">Transmembrane</keyword>
<reference evidence="9 10" key="2">
    <citation type="journal article" date="2015" name="Genome Announc.">
        <title>Complete Genome Sequence of Hyperthermophilic Piezophilic Archaeon Palaeococcus pacificus DY20341T, Isolated from Deep-Sea Hydrothermal Sediments.</title>
        <authorList>
            <person name="Zeng X."/>
            <person name="Jebbar M."/>
            <person name="Shao Z."/>
        </authorList>
    </citation>
    <scope>NUCLEOTIDE SEQUENCE [LARGE SCALE GENOMIC DNA]</scope>
    <source>
        <strain evidence="9 10">DY20341</strain>
    </source>
</reference>
<sequence>MVKRALAIITLLLIGFWLAKGLVGVPFGEDKMLVGEYYLENVKEQTGAVNAVTAVVVNYRGFDTLGEVTVLFIASTGVGALLWRRKKERSAKSEGSVVLTAGAKMLLPFIMLFGAYIFVHGHLTPGGGFPGGATVATAFLMLYLAFKEYEIDHKVFEPLEGLAGVGYVTVGLIGLAIGGYFLFDWIWQTWQFGHENIGRLFSAGFIPIIYTLIGIKVGTELTGIVDNMIKEEPKGGGQ</sequence>
<feature type="domain" description="Na+/H+ antiporter MnhB subunit-related protein" evidence="7">
    <location>
        <begin position="99"/>
        <end position="221"/>
    </location>
</feature>
<evidence type="ECO:0000256" key="4">
    <source>
        <dbReference type="ARBA" id="ARBA00022989"/>
    </source>
</evidence>
<reference evidence="10" key="1">
    <citation type="submission" date="2013-06" db="EMBL/GenBank/DDBJ databases">
        <title>Complete Genome Sequence of Hyperthermophilic Palaeococcus pacificus DY20341T, Isolated from a Deep-Sea Hydrothermal Sediments.</title>
        <authorList>
            <person name="Zeng X."/>
            <person name="Shao Z."/>
        </authorList>
    </citation>
    <scope>NUCLEOTIDE SEQUENCE [LARGE SCALE GENOMIC DNA]</scope>
    <source>
        <strain evidence="10">DY20341</strain>
    </source>
</reference>
<gene>
    <name evidence="9" type="ORF">PAP_02375</name>
</gene>
<proteinExistence type="predicted"/>
<evidence type="ECO:0000313" key="9">
    <source>
        <dbReference type="EMBL" id="AIF68905.1"/>
    </source>
</evidence>
<evidence type="ECO:0000313" key="10">
    <source>
        <dbReference type="Proteomes" id="UP000027981"/>
    </source>
</evidence>
<keyword evidence="10" id="KW-1185">Reference proteome</keyword>
<dbReference type="InterPro" id="IPR007182">
    <property type="entry name" value="MnhB"/>
</dbReference>
<feature type="domain" description="MrpA C-terminal/MbhE" evidence="8">
    <location>
        <begin position="32"/>
        <end position="86"/>
    </location>
</feature>
<evidence type="ECO:0000256" key="5">
    <source>
        <dbReference type="ARBA" id="ARBA00023136"/>
    </source>
</evidence>
<dbReference type="HOGENOM" id="CLU_069132_3_0_2"/>
<organism evidence="9 10">
    <name type="scientific">Palaeococcus pacificus DY20341</name>
    <dbReference type="NCBI Taxonomy" id="1343739"/>
    <lineage>
        <taxon>Archaea</taxon>
        <taxon>Methanobacteriati</taxon>
        <taxon>Methanobacteriota</taxon>
        <taxon>Thermococci</taxon>
        <taxon>Thermococcales</taxon>
        <taxon>Thermococcaceae</taxon>
        <taxon>Palaeococcus</taxon>
    </lineage>
</organism>
<evidence type="ECO:0000256" key="1">
    <source>
        <dbReference type="ARBA" id="ARBA00004651"/>
    </source>
</evidence>
<dbReference type="EMBL" id="CP006019">
    <property type="protein sequence ID" value="AIF68905.1"/>
    <property type="molecule type" value="Genomic_DNA"/>
</dbReference>
<dbReference type="NCBIfam" id="NF006248">
    <property type="entry name" value="PRK08386.1"/>
    <property type="match status" value="1"/>
</dbReference>
<dbReference type="PANTHER" id="PTHR33932:SF4">
    <property type="entry name" value="NA(+)_H(+) ANTIPORTER SUBUNIT B"/>
    <property type="match status" value="1"/>
</dbReference>
<accession>A0A075LQC2</accession>
<evidence type="ECO:0000259" key="7">
    <source>
        <dbReference type="Pfam" id="PF04039"/>
    </source>
</evidence>
<feature type="transmembrane region" description="Helical" evidence="6">
    <location>
        <begin position="65"/>
        <end position="83"/>
    </location>
</feature>
<feature type="transmembrane region" description="Helical" evidence="6">
    <location>
        <begin position="158"/>
        <end position="183"/>
    </location>
</feature>
<keyword evidence="4 6" id="KW-1133">Transmembrane helix</keyword>
<dbReference type="eggNOG" id="arCOG03079">
    <property type="taxonomic scope" value="Archaea"/>
</dbReference>
<evidence type="ECO:0000256" key="3">
    <source>
        <dbReference type="ARBA" id="ARBA00022692"/>
    </source>
</evidence>
<dbReference type="Pfam" id="PF20501">
    <property type="entry name" value="MbhE"/>
    <property type="match status" value="1"/>
</dbReference>
<protein>
    <submittedName>
        <fullName evidence="9">Cation:proton antiporter</fullName>
    </submittedName>
</protein>
<dbReference type="STRING" id="1343739.PAP_02375"/>
<feature type="transmembrane region" description="Helical" evidence="6">
    <location>
        <begin position="129"/>
        <end position="146"/>
    </location>
</feature>
<name>A0A075LQC2_9EURY</name>
<feature type="transmembrane region" description="Helical" evidence="6">
    <location>
        <begin position="203"/>
        <end position="225"/>
    </location>
</feature>
<feature type="transmembrane region" description="Helical" evidence="6">
    <location>
        <begin position="95"/>
        <end position="117"/>
    </location>
</feature>
<dbReference type="KEGG" id="ppac:PAP_02375"/>
<dbReference type="InterPro" id="IPR046806">
    <property type="entry name" value="MrpA_C/MbhE"/>
</dbReference>
<dbReference type="RefSeq" id="WP_048164517.1">
    <property type="nucleotide sequence ID" value="NZ_CP006019.1"/>
</dbReference>
<dbReference type="InterPro" id="IPR050622">
    <property type="entry name" value="CPA3_antiporter_subunitB"/>
</dbReference>
<dbReference type="Proteomes" id="UP000027981">
    <property type="component" value="Chromosome"/>
</dbReference>
<keyword evidence="2" id="KW-1003">Cell membrane</keyword>
<evidence type="ECO:0000259" key="8">
    <source>
        <dbReference type="Pfam" id="PF20501"/>
    </source>
</evidence>
<evidence type="ECO:0000256" key="2">
    <source>
        <dbReference type="ARBA" id="ARBA00022475"/>
    </source>
</evidence>
<dbReference type="Pfam" id="PF04039">
    <property type="entry name" value="MnhB"/>
    <property type="match status" value="1"/>
</dbReference>
<comment type="subcellular location">
    <subcellularLocation>
        <location evidence="1">Cell membrane</location>
        <topology evidence="1">Multi-pass membrane protein</topology>
    </subcellularLocation>
</comment>
<dbReference type="GeneID" id="24841605"/>
<dbReference type="PANTHER" id="PTHR33932">
    <property type="entry name" value="NA(+)/H(+) ANTIPORTER SUBUNIT B"/>
    <property type="match status" value="1"/>
</dbReference>
<dbReference type="GO" id="GO:0005886">
    <property type="term" value="C:plasma membrane"/>
    <property type="evidence" value="ECO:0007669"/>
    <property type="project" value="UniProtKB-SubCell"/>
</dbReference>
<keyword evidence="5 6" id="KW-0472">Membrane</keyword>
<dbReference type="NCBIfam" id="NF009217">
    <property type="entry name" value="PRK12567.1-1"/>
    <property type="match status" value="1"/>
</dbReference>
<evidence type="ECO:0000256" key="6">
    <source>
        <dbReference type="SAM" id="Phobius"/>
    </source>
</evidence>
<dbReference type="AlphaFoldDB" id="A0A075LQC2"/>